<dbReference type="InterPro" id="IPR000782">
    <property type="entry name" value="FAS1_domain"/>
</dbReference>
<dbReference type="AlphaFoldDB" id="A0A4Q7EHM8"/>
<evidence type="ECO:0000313" key="4">
    <source>
        <dbReference type="Proteomes" id="UP000292459"/>
    </source>
</evidence>
<name>A0A4Q7EHM8_9CYAN</name>
<feature type="chain" id="PRO_5020821718" evidence="1">
    <location>
        <begin position="28"/>
        <end position="230"/>
    </location>
</feature>
<feature type="domain" description="FAS1" evidence="2">
    <location>
        <begin position="47"/>
        <end position="178"/>
    </location>
</feature>
<dbReference type="Gene3D" id="2.30.180.10">
    <property type="entry name" value="FAS1 domain"/>
    <property type="match status" value="1"/>
</dbReference>
<dbReference type="PANTHER" id="PTHR10900:SF77">
    <property type="entry name" value="FI19380P1"/>
    <property type="match status" value="1"/>
</dbReference>
<dbReference type="OrthoDB" id="9800666at2"/>
<accession>A0A4Q7EHM8</accession>
<keyword evidence="1" id="KW-0732">Signal</keyword>
<evidence type="ECO:0000313" key="3">
    <source>
        <dbReference type="EMBL" id="RZM82627.1"/>
    </source>
</evidence>
<feature type="signal peptide" evidence="1">
    <location>
        <begin position="1"/>
        <end position="27"/>
    </location>
</feature>
<dbReference type="PROSITE" id="PS50213">
    <property type="entry name" value="FAS1"/>
    <property type="match status" value="1"/>
</dbReference>
<evidence type="ECO:0000256" key="1">
    <source>
        <dbReference type="SAM" id="SignalP"/>
    </source>
</evidence>
<reference evidence="3 4" key="1">
    <citation type="submission" date="2018-11" db="EMBL/GenBank/DDBJ databases">
        <title>Whole genome sequencing of an environmental sample.</title>
        <authorList>
            <person name="Sarangi A.N."/>
            <person name="Singh D."/>
            <person name="Tripathy S."/>
        </authorList>
    </citation>
    <scope>NUCLEOTIDE SEQUENCE [LARGE SCALE GENOMIC DNA]</scope>
    <source>
        <strain evidence="3 4">Lakshadweep</strain>
    </source>
</reference>
<dbReference type="InterPro" id="IPR050904">
    <property type="entry name" value="Adhesion/Biosynth-related"/>
</dbReference>
<dbReference type="RefSeq" id="WP_063776166.1">
    <property type="nucleotide sequence ID" value="NZ_QVFV01000001.1"/>
</dbReference>
<dbReference type="InterPro" id="IPR036378">
    <property type="entry name" value="FAS1_dom_sf"/>
</dbReference>
<evidence type="ECO:0000259" key="2">
    <source>
        <dbReference type="PROSITE" id="PS50213"/>
    </source>
</evidence>
<dbReference type="PANTHER" id="PTHR10900">
    <property type="entry name" value="PERIOSTIN-RELATED"/>
    <property type="match status" value="1"/>
</dbReference>
<dbReference type="GO" id="GO:0005615">
    <property type="term" value="C:extracellular space"/>
    <property type="evidence" value="ECO:0007669"/>
    <property type="project" value="TreeGrafter"/>
</dbReference>
<organism evidence="3 4">
    <name type="scientific">Leptolyngbya iicbica LK</name>
    <dbReference type="NCBI Taxonomy" id="2294035"/>
    <lineage>
        <taxon>Bacteria</taxon>
        <taxon>Bacillati</taxon>
        <taxon>Cyanobacteriota</taxon>
        <taxon>Cyanophyceae</taxon>
        <taxon>Leptolyngbyales</taxon>
        <taxon>Leptolyngbyaceae</taxon>
        <taxon>Leptolyngbya group</taxon>
        <taxon>Leptolyngbya</taxon>
        <taxon>Leptolyngbya iicbica</taxon>
    </lineage>
</organism>
<dbReference type="SUPFAM" id="SSF82153">
    <property type="entry name" value="FAS1 domain"/>
    <property type="match status" value="1"/>
</dbReference>
<sequence length="230" mass="24279">MNIQSFSAKTLALAGVLGLGFVAPALADNHTMMEMEAEEAVEEMLPTASIVDIVSSVDEFSTLGAALEAAELTEALMGDGPFTVFAPPNEAFDALPDGILDVLLMPENQDILTDILTYHVVPGAVMSSDLETGLVETLEGTELPVVIEDDMVTVGDIPVVAVDIPATNGVIHVIDGVLAPAATVAELEAILAEMAEEEVVEEEVIIEEEVVVEEEVIVEEETVEPVPGLW</sequence>
<dbReference type="FunFam" id="2.30.180.10:FF:000032">
    <property type="entry name" value="Fasciclin domain-containing protein, putative"/>
    <property type="match status" value="1"/>
</dbReference>
<gene>
    <name evidence="3" type="ORF">DYY88_05190</name>
</gene>
<comment type="caution">
    <text evidence="3">The sequence shown here is derived from an EMBL/GenBank/DDBJ whole genome shotgun (WGS) entry which is preliminary data.</text>
</comment>
<dbReference type="SMART" id="SM00554">
    <property type="entry name" value="FAS1"/>
    <property type="match status" value="1"/>
</dbReference>
<dbReference type="Pfam" id="PF02469">
    <property type="entry name" value="Fasciclin"/>
    <property type="match status" value="1"/>
</dbReference>
<protein>
    <submittedName>
        <fullName evidence="3">Fasciclin domain-containing protein</fullName>
    </submittedName>
</protein>
<keyword evidence="4" id="KW-1185">Reference proteome</keyword>
<proteinExistence type="predicted"/>
<dbReference type="EMBL" id="QVFV01000001">
    <property type="protein sequence ID" value="RZM82627.1"/>
    <property type="molecule type" value="Genomic_DNA"/>
</dbReference>
<dbReference type="Proteomes" id="UP000292459">
    <property type="component" value="Unassembled WGS sequence"/>
</dbReference>